<proteinExistence type="predicted"/>
<protein>
    <submittedName>
        <fullName evidence="3">Ilm1 protein</fullName>
    </submittedName>
</protein>
<evidence type="ECO:0000256" key="1">
    <source>
        <dbReference type="SAM" id="MobiDB-lite"/>
    </source>
</evidence>
<keyword evidence="2" id="KW-0472">Membrane</keyword>
<keyword evidence="2" id="KW-0812">Transmembrane</keyword>
<feature type="transmembrane region" description="Helical" evidence="2">
    <location>
        <begin position="116"/>
        <end position="134"/>
    </location>
</feature>
<feature type="compositionally biased region" description="Basic residues" evidence="1">
    <location>
        <begin position="195"/>
        <end position="209"/>
    </location>
</feature>
<evidence type="ECO:0000313" key="4">
    <source>
        <dbReference type="Proteomes" id="UP001377567"/>
    </source>
</evidence>
<dbReference type="AlphaFoldDB" id="A0AAV5RVU4"/>
<name>A0AAV5RVU4_MAUHU</name>
<feature type="region of interest" description="Disordered" evidence="1">
    <location>
        <begin position="173"/>
        <end position="209"/>
    </location>
</feature>
<dbReference type="PANTHER" id="PTHR28029">
    <property type="entry name" value="PROTEIN ILM1"/>
    <property type="match status" value="1"/>
</dbReference>
<dbReference type="EMBL" id="BTGD01000005">
    <property type="protein sequence ID" value="GMM55674.1"/>
    <property type="molecule type" value="Genomic_DNA"/>
</dbReference>
<keyword evidence="2" id="KW-1133">Transmembrane helix</keyword>
<dbReference type="Proteomes" id="UP001377567">
    <property type="component" value="Unassembled WGS sequence"/>
</dbReference>
<dbReference type="InterPro" id="IPR018815">
    <property type="entry name" value="Incr_loss_mito_DNA_1"/>
</dbReference>
<evidence type="ECO:0000256" key="2">
    <source>
        <dbReference type="SAM" id="Phobius"/>
    </source>
</evidence>
<keyword evidence="4" id="KW-1185">Reference proteome</keyword>
<organism evidence="3 4">
    <name type="scientific">Maudiozyma humilis</name>
    <name type="common">Sour dough yeast</name>
    <name type="synonym">Kazachstania humilis</name>
    <dbReference type="NCBI Taxonomy" id="51915"/>
    <lineage>
        <taxon>Eukaryota</taxon>
        <taxon>Fungi</taxon>
        <taxon>Dikarya</taxon>
        <taxon>Ascomycota</taxon>
        <taxon>Saccharomycotina</taxon>
        <taxon>Saccharomycetes</taxon>
        <taxon>Saccharomycetales</taxon>
        <taxon>Saccharomycetaceae</taxon>
        <taxon>Maudiozyma</taxon>
    </lineage>
</organism>
<dbReference type="Pfam" id="PF10311">
    <property type="entry name" value="Ilm1"/>
    <property type="match status" value="1"/>
</dbReference>
<feature type="transmembrane region" description="Helical" evidence="2">
    <location>
        <begin position="6"/>
        <end position="25"/>
    </location>
</feature>
<evidence type="ECO:0000313" key="3">
    <source>
        <dbReference type="EMBL" id="GMM55674.1"/>
    </source>
</evidence>
<feature type="transmembrane region" description="Helical" evidence="2">
    <location>
        <begin position="83"/>
        <end position="104"/>
    </location>
</feature>
<reference evidence="3 4" key="1">
    <citation type="journal article" date="2023" name="Elife">
        <title>Identification of key yeast species and microbe-microbe interactions impacting larval growth of Drosophila in the wild.</title>
        <authorList>
            <person name="Mure A."/>
            <person name="Sugiura Y."/>
            <person name="Maeda R."/>
            <person name="Honda K."/>
            <person name="Sakurai N."/>
            <person name="Takahashi Y."/>
            <person name="Watada M."/>
            <person name="Katoh T."/>
            <person name="Gotoh A."/>
            <person name="Gotoh Y."/>
            <person name="Taniguchi I."/>
            <person name="Nakamura K."/>
            <person name="Hayashi T."/>
            <person name="Katayama T."/>
            <person name="Uemura T."/>
            <person name="Hattori Y."/>
        </authorList>
    </citation>
    <scope>NUCLEOTIDE SEQUENCE [LARGE SCALE GENOMIC DNA]</scope>
    <source>
        <strain evidence="3 4">KH-74</strain>
    </source>
</reference>
<accession>A0AAV5RVU4</accession>
<comment type="caution">
    <text evidence="3">The sequence shown here is derived from an EMBL/GenBank/DDBJ whole genome shotgun (WGS) entry which is preliminary data.</text>
</comment>
<gene>
    <name evidence="3" type="ORF">DAKH74_022900</name>
</gene>
<dbReference type="PANTHER" id="PTHR28029:SF1">
    <property type="entry name" value="PROTEIN ILM1"/>
    <property type="match status" value="1"/>
</dbReference>
<sequence length="209" mass="24129">MAVLSSVNVLYFRVALLCSIAYFCFKDVNSILDNSYFLVFTQAMDLPQLVLSRHSAQLGLFGVLFVLLAFTDLIPLLEDNKMYFYSIVPTRLLAYFIIATLAYAWQSNLFLHNNAVFIYAFFEIWLNFVIYNSLREEKEKHFRTEEGKRYLDEAIEDDDSFVATTVEIERTVTTETIEVEEQPEDNSASSQPQGKKNKKHGGKKKNSKK</sequence>
<feature type="transmembrane region" description="Helical" evidence="2">
    <location>
        <begin position="58"/>
        <end position="77"/>
    </location>
</feature>